<gene>
    <name evidence="1" type="ORF">J3U88_02110</name>
    <name evidence="2" type="ORF">J3U88_08745</name>
</gene>
<name>A0A8J7U172_9BACT</name>
<evidence type="ECO:0000313" key="2">
    <source>
        <dbReference type="EMBL" id="MBO1318543.1"/>
    </source>
</evidence>
<reference evidence="1" key="1">
    <citation type="submission" date="2021-03" db="EMBL/GenBank/DDBJ databases">
        <authorList>
            <person name="Wang G."/>
        </authorList>
    </citation>
    <scope>NUCLEOTIDE SEQUENCE</scope>
    <source>
        <strain evidence="1">KCTC 12899</strain>
    </source>
</reference>
<comment type="caution">
    <text evidence="1">The sequence shown here is derived from an EMBL/GenBank/DDBJ whole genome shotgun (WGS) entry which is preliminary data.</text>
</comment>
<organism evidence="1 3">
    <name type="scientific">Acanthopleuribacter pedis</name>
    <dbReference type="NCBI Taxonomy" id="442870"/>
    <lineage>
        <taxon>Bacteria</taxon>
        <taxon>Pseudomonadati</taxon>
        <taxon>Acidobacteriota</taxon>
        <taxon>Holophagae</taxon>
        <taxon>Acanthopleuribacterales</taxon>
        <taxon>Acanthopleuribacteraceae</taxon>
        <taxon>Acanthopleuribacter</taxon>
    </lineage>
</organism>
<dbReference type="EMBL" id="JAFREP010000002">
    <property type="protein sequence ID" value="MBO1317237.1"/>
    <property type="molecule type" value="Genomic_DNA"/>
</dbReference>
<dbReference type="RefSeq" id="WP_207856474.1">
    <property type="nucleotide sequence ID" value="NZ_JAFREP010000002.1"/>
</dbReference>
<protein>
    <submittedName>
        <fullName evidence="1">Uncharacterized protein</fullName>
    </submittedName>
</protein>
<proteinExistence type="predicted"/>
<accession>A0A8J7U172</accession>
<evidence type="ECO:0000313" key="1">
    <source>
        <dbReference type="EMBL" id="MBO1317237.1"/>
    </source>
</evidence>
<keyword evidence="3" id="KW-1185">Reference proteome</keyword>
<dbReference type="Proteomes" id="UP000664417">
    <property type="component" value="Unassembled WGS sequence"/>
</dbReference>
<evidence type="ECO:0000313" key="3">
    <source>
        <dbReference type="Proteomes" id="UP000664417"/>
    </source>
</evidence>
<sequence>MIVTLFLLSLCFSDLSSEAFPLDDYFVQNLHGAAQNGNHLAVLNFSQMKTKLCLIDLEAGQVHEIDDPRLKIFAARKVFPYKDGFLVMKNKLAYYVTAQREFRETIKLESFKGRPASMLWYGTQALAEGRFLCRFKDEEGLHILSFLDLERKEFLPVHQFQSEKHHTVYFYANGEAFFALHSKTGSVVEYDATFQKVQRHLPEREPVQRKKSSRQYRRNPFESLIHGVFADAHAVYFDLYPRDSVSGEVTRKRYKLENGKLFPVSDSLIVLARHQDKHLVFDTEEGMFTMRTGTP</sequence>
<dbReference type="EMBL" id="JAFREP010000006">
    <property type="protein sequence ID" value="MBO1318543.1"/>
    <property type="molecule type" value="Genomic_DNA"/>
</dbReference>
<dbReference type="AlphaFoldDB" id="A0A8J7U172"/>